<protein>
    <submittedName>
        <fullName evidence="3">DUF3999 domain-containing protein</fullName>
    </submittedName>
</protein>
<keyword evidence="1" id="KW-0812">Transmembrane</keyword>
<evidence type="ECO:0000256" key="1">
    <source>
        <dbReference type="SAM" id="Phobius"/>
    </source>
</evidence>
<evidence type="ECO:0000313" key="3">
    <source>
        <dbReference type="EMBL" id="MDC8013340.1"/>
    </source>
</evidence>
<organism evidence="3 4">
    <name type="scientific">Tahibacter soli</name>
    <dbReference type="NCBI Taxonomy" id="2983605"/>
    <lineage>
        <taxon>Bacteria</taxon>
        <taxon>Pseudomonadati</taxon>
        <taxon>Pseudomonadota</taxon>
        <taxon>Gammaproteobacteria</taxon>
        <taxon>Lysobacterales</taxon>
        <taxon>Rhodanobacteraceae</taxon>
        <taxon>Tahibacter</taxon>
    </lineage>
</organism>
<feature type="chain" id="PRO_5040797655" evidence="2">
    <location>
        <begin position="19"/>
        <end position="459"/>
    </location>
</feature>
<gene>
    <name evidence="3" type="ORF">OD750_012395</name>
</gene>
<proteinExistence type="predicted"/>
<dbReference type="Proteomes" id="UP001139971">
    <property type="component" value="Unassembled WGS sequence"/>
</dbReference>
<dbReference type="RefSeq" id="WP_263545549.1">
    <property type="nucleotide sequence ID" value="NZ_JAOVZO020000017.1"/>
</dbReference>
<feature type="transmembrane region" description="Helical" evidence="1">
    <location>
        <begin position="432"/>
        <end position="453"/>
    </location>
</feature>
<dbReference type="EMBL" id="JAOVZO020000017">
    <property type="protein sequence ID" value="MDC8013340.1"/>
    <property type="molecule type" value="Genomic_DNA"/>
</dbReference>
<feature type="signal peptide" evidence="2">
    <location>
        <begin position="1"/>
        <end position="18"/>
    </location>
</feature>
<accession>A0A9X3YLD2</accession>
<dbReference type="Pfam" id="PF13163">
    <property type="entry name" value="DUF3999"/>
    <property type="match status" value="1"/>
</dbReference>
<keyword evidence="4" id="KW-1185">Reference proteome</keyword>
<reference evidence="3" key="1">
    <citation type="submission" date="2023-02" db="EMBL/GenBank/DDBJ databases">
        <title>Tahibacter soli sp. nov. isolated from soil.</title>
        <authorList>
            <person name="Baek J.H."/>
            <person name="Lee J.K."/>
            <person name="Choi D.G."/>
            <person name="Jeon C.O."/>
        </authorList>
    </citation>
    <scope>NUCLEOTIDE SEQUENCE</scope>
    <source>
        <strain evidence="3">BL</strain>
    </source>
</reference>
<dbReference type="AlphaFoldDB" id="A0A9X3YLD2"/>
<keyword evidence="1" id="KW-1133">Transmembrane helix</keyword>
<comment type="caution">
    <text evidence="3">The sequence shown here is derived from an EMBL/GenBank/DDBJ whole genome shotgun (WGS) entry which is preliminary data.</text>
</comment>
<dbReference type="InterPro" id="IPR025060">
    <property type="entry name" value="DUF3999"/>
</dbReference>
<evidence type="ECO:0000313" key="4">
    <source>
        <dbReference type="Proteomes" id="UP001139971"/>
    </source>
</evidence>
<name>A0A9X3YLD2_9GAMM</name>
<evidence type="ECO:0000256" key="2">
    <source>
        <dbReference type="SAM" id="SignalP"/>
    </source>
</evidence>
<keyword evidence="2" id="KW-0732">Signal</keyword>
<keyword evidence="1" id="KW-0472">Membrane</keyword>
<sequence length="459" mass="49472">MKRAVVLIALVAATAAHAGTRDDYVREWPLRLSRDDGGAFRVALTRDVYATAQDVVLADIEVFNAAGEAVPSALLPARAVLVRAAEPLTAELRWFPLAPKPADATADWNVRAERDATGRVSRVDVGVAAAPDAAPATRELLVDLSQLRSPLAALRFEWKASGASAQAGYRLEQSDDLTRWRATGVDVDLVDLANDNATLRRDRVALAGTYGPYLRLVPRATNTPFEITRIVAELAPPPAEAAWEWNEVAGRRVEANGVAHYEYALDARVPAERVDLAPAAGNSAAEWTVQSRENAQWTWQHRAGPWMAYAVDAGGTVERSAEQRLASLVRDRLWRADSAQPGNAPPVLRLGWRAEEIVFLAQGAGPYTLAAGSVKARRQEAPIARLVSELRAKRGGDWQPYPATLGDARALSGSAALATPPPPPKPVAWSSWLLWASLVGGAALVAAMALHLLRKPREP</sequence>